<comment type="caution">
    <text evidence="2">The sequence shown here is derived from an EMBL/GenBank/DDBJ whole genome shotgun (WGS) entry which is preliminary data.</text>
</comment>
<feature type="domain" description="PB1-like" evidence="1">
    <location>
        <begin position="84"/>
        <end position="170"/>
    </location>
</feature>
<gene>
    <name evidence="2" type="ORF">Fot_42954</name>
</gene>
<protein>
    <recommendedName>
        <fullName evidence="1">PB1-like domain-containing protein</fullName>
    </recommendedName>
</protein>
<dbReference type="AlphaFoldDB" id="A0ABD1RMM9"/>
<dbReference type="Proteomes" id="UP001604277">
    <property type="component" value="Unassembled WGS sequence"/>
</dbReference>
<organism evidence="2 3">
    <name type="scientific">Forsythia ovata</name>
    <dbReference type="NCBI Taxonomy" id="205694"/>
    <lineage>
        <taxon>Eukaryota</taxon>
        <taxon>Viridiplantae</taxon>
        <taxon>Streptophyta</taxon>
        <taxon>Embryophyta</taxon>
        <taxon>Tracheophyta</taxon>
        <taxon>Spermatophyta</taxon>
        <taxon>Magnoliopsida</taxon>
        <taxon>eudicotyledons</taxon>
        <taxon>Gunneridae</taxon>
        <taxon>Pentapetalae</taxon>
        <taxon>asterids</taxon>
        <taxon>lamiids</taxon>
        <taxon>Lamiales</taxon>
        <taxon>Oleaceae</taxon>
        <taxon>Forsythieae</taxon>
        <taxon>Forsythia</taxon>
    </lineage>
</organism>
<sequence length="255" mass="29596">MSSISAPKSLMFPALKPPKIPCSNTTFQSQLSAPRTLGIAAMVNDIRPRRLLQTHYRTQIITFLRKEYVTTLILEHIKISENSKHFTIAWHYGSRLFMKPNNLKYEHGKVEYMDFVDVDDFSKLTVDRVARFMKYLGYKLPVGVLYKRDRMSLQNGLVRIKNIKDVKLMFSGMSPTVKWKTNIVIDEILEPKTISELDLEKIFQAESQPLSSDEPPIELESQDAYVPQRQYYEWAGVNCKELLYRVYGSRSGMKT</sequence>
<dbReference type="Pfam" id="PF26130">
    <property type="entry name" value="PB1-like"/>
    <property type="match status" value="1"/>
</dbReference>
<evidence type="ECO:0000313" key="3">
    <source>
        <dbReference type="Proteomes" id="UP001604277"/>
    </source>
</evidence>
<evidence type="ECO:0000313" key="2">
    <source>
        <dbReference type="EMBL" id="KAL2489662.1"/>
    </source>
</evidence>
<proteinExistence type="predicted"/>
<accession>A0ABD1RMM9</accession>
<keyword evidence="3" id="KW-1185">Reference proteome</keyword>
<name>A0ABD1RMM9_9LAMI</name>
<reference evidence="3" key="1">
    <citation type="submission" date="2024-07" db="EMBL/GenBank/DDBJ databases">
        <title>Two chromosome-level genome assemblies of Korean endemic species Abeliophyllum distichum and Forsythia ovata (Oleaceae).</title>
        <authorList>
            <person name="Jang H."/>
        </authorList>
    </citation>
    <scope>NUCLEOTIDE SEQUENCE [LARGE SCALE GENOMIC DNA]</scope>
</reference>
<dbReference type="InterPro" id="IPR058594">
    <property type="entry name" value="PB1-like_dom_pln"/>
</dbReference>
<evidence type="ECO:0000259" key="1">
    <source>
        <dbReference type="Pfam" id="PF26130"/>
    </source>
</evidence>
<dbReference type="EMBL" id="JBFOLJ010000012">
    <property type="protein sequence ID" value="KAL2489662.1"/>
    <property type="molecule type" value="Genomic_DNA"/>
</dbReference>